<dbReference type="InterPro" id="IPR023753">
    <property type="entry name" value="FAD/NAD-binding_dom"/>
</dbReference>
<evidence type="ECO:0000256" key="15">
    <source>
        <dbReference type="PIRSR" id="PIRSR000350-4"/>
    </source>
</evidence>
<evidence type="ECO:0000256" key="11">
    <source>
        <dbReference type="ARBA" id="ARBA00023284"/>
    </source>
</evidence>
<dbReference type="PIRSF" id="PIRSF000350">
    <property type="entry name" value="Mercury_reductase_MerA"/>
    <property type="match status" value="1"/>
</dbReference>
<dbReference type="InterPro" id="IPR001100">
    <property type="entry name" value="Pyr_nuc-diS_OxRdtase"/>
</dbReference>
<feature type="binding site" evidence="14">
    <location>
        <position position="268"/>
    </location>
    <ligand>
        <name>NAD(+)</name>
        <dbReference type="ChEBI" id="CHEBI:57540"/>
    </ligand>
</feature>
<dbReference type="FunFam" id="3.30.390.30:FF:000001">
    <property type="entry name" value="Dihydrolipoyl dehydrogenase"/>
    <property type="match status" value="1"/>
</dbReference>
<feature type="active site" description="Proton acceptor" evidence="13">
    <location>
        <position position="439"/>
    </location>
</feature>
<dbReference type="InterPro" id="IPR050151">
    <property type="entry name" value="Class-I_Pyr_Nuc-Dis_Oxidored"/>
</dbReference>
<comment type="catalytic activity">
    <reaction evidence="12 16">
        <text>N(6)-[(R)-dihydrolipoyl]-L-lysyl-[protein] + NAD(+) = N(6)-[(R)-lipoyl]-L-lysyl-[protein] + NADH + H(+)</text>
        <dbReference type="Rhea" id="RHEA:15045"/>
        <dbReference type="Rhea" id="RHEA-COMP:10474"/>
        <dbReference type="Rhea" id="RHEA-COMP:10475"/>
        <dbReference type="ChEBI" id="CHEBI:15378"/>
        <dbReference type="ChEBI" id="CHEBI:57540"/>
        <dbReference type="ChEBI" id="CHEBI:57945"/>
        <dbReference type="ChEBI" id="CHEBI:83099"/>
        <dbReference type="ChEBI" id="CHEBI:83100"/>
        <dbReference type="EC" id="1.8.1.4"/>
    </reaction>
</comment>
<feature type="binding site" evidence="14">
    <location>
        <position position="49"/>
    </location>
    <ligand>
        <name>FAD</name>
        <dbReference type="ChEBI" id="CHEBI:57692"/>
    </ligand>
</feature>
<dbReference type="GO" id="GO:0006103">
    <property type="term" value="P:2-oxoglutarate metabolic process"/>
    <property type="evidence" value="ECO:0007669"/>
    <property type="project" value="TreeGrafter"/>
</dbReference>
<evidence type="ECO:0000256" key="12">
    <source>
        <dbReference type="ARBA" id="ARBA00049187"/>
    </source>
</evidence>
<protein>
    <recommendedName>
        <fullName evidence="4 16">Dihydrolipoyl dehydrogenase</fullName>
        <ecNumber evidence="3 16">1.8.1.4</ecNumber>
    </recommendedName>
</protein>
<dbReference type="GO" id="GO:0050660">
    <property type="term" value="F:flavin adenine dinucleotide binding"/>
    <property type="evidence" value="ECO:0007669"/>
    <property type="project" value="InterPro"/>
</dbReference>
<organism evidence="19 20">
    <name type="scientific">Alkaliphilus peptidifermentans DSM 18978</name>
    <dbReference type="NCBI Taxonomy" id="1120976"/>
    <lineage>
        <taxon>Bacteria</taxon>
        <taxon>Bacillati</taxon>
        <taxon>Bacillota</taxon>
        <taxon>Clostridia</taxon>
        <taxon>Peptostreptococcales</taxon>
        <taxon>Natronincolaceae</taxon>
        <taxon>Alkaliphilus</taxon>
    </lineage>
</organism>
<keyword evidence="14" id="KW-0547">Nucleotide-binding</keyword>
<dbReference type="NCBIfam" id="TIGR01350">
    <property type="entry name" value="lipoamide_DH"/>
    <property type="match status" value="1"/>
</dbReference>
<evidence type="ECO:0000256" key="3">
    <source>
        <dbReference type="ARBA" id="ARBA00012608"/>
    </source>
</evidence>
<dbReference type="GO" id="GO:0005737">
    <property type="term" value="C:cytoplasm"/>
    <property type="evidence" value="ECO:0007669"/>
    <property type="project" value="UniProtKB-SubCell"/>
</dbReference>
<keyword evidence="11 16" id="KW-0676">Redox-active center</keyword>
<name>A0A1G5FGM3_9FIRM</name>
<dbReference type="Proteomes" id="UP000198636">
    <property type="component" value="Unassembled WGS sequence"/>
</dbReference>
<evidence type="ECO:0000256" key="7">
    <source>
        <dbReference type="ARBA" id="ARBA00022827"/>
    </source>
</evidence>
<evidence type="ECO:0000256" key="14">
    <source>
        <dbReference type="PIRSR" id="PIRSR000350-3"/>
    </source>
</evidence>
<dbReference type="Gene3D" id="3.50.50.60">
    <property type="entry name" value="FAD/NAD(P)-binding domain"/>
    <property type="match status" value="2"/>
</dbReference>
<dbReference type="AlphaFoldDB" id="A0A1G5FGM3"/>
<dbReference type="InterPro" id="IPR004099">
    <property type="entry name" value="Pyr_nucl-diS_OxRdtase_dimer"/>
</dbReference>
<keyword evidence="7 14" id="KW-0274">FAD</keyword>
<feature type="binding site" evidence="14">
    <location>
        <begin position="314"/>
        <end position="317"/>
    </location>
    <ligand>
        <name>FAD</name>
        <dbReference type="ChEBI" id="CHEBI:57692"/>
    </ligand>
</feature>
<dbReference type="PANTHER" id="PTHR22912">
    <property type="entry name" value="DISULFIDE OXIDOREDUCTASE"/>
    <property type="match status" value="1"/>
</dbReference>
<evidence type="ECO:0000256" key="8">
    <source>
        <dbReference type="ARBA" id="ARBA00023002"/>
    </source>
</evidence>
<dbReference type="EMBL" id="FMUS01000007">
    <property type="protein sequence ID" value="SCY38274.1"/>
    <property type="molecule type" value="Genomic_DNA"/>
</dbReference>
<evidence type="ECO:0000256" key="4">
    <source>
        <dbReference type="ARBA" id="ARBA00016961"/>
    </source>
</evidence>
<dbReference type="STRING" id="1120976.SAMN03080606_01409"/>
<keyword evidence="9 14" id="KW-0520">NAD</keyword>
<evidence type="ECO:0000256" key="13">
    <source>
        <dbReference type="PIRSR" id="PIRSR000350-2"/>
    </source>
</evidence>
<dbReference type="PROSITE" id="PS00076">
    <property type="entry name" value="PYRIDINE_REDOX_1"/>
    <property type="match status" value="1"/>
</dbReference>
<dbReference type="Gene3D" id="3.30.390.30">
    <property type="match status" value="1"/>
</dbReference>
<feature type="binding site" evidence="14">
    <location>
        <position position="308"/>
    </location>
    <ligand>
        <name>FAD</name>
        <dbReference type="ChEBI" id="CHEBI:57692"/>
    </ligand>
</feature>
<proteinExistence type="inferred from homology"/>
<keyword evidence="20" id="KW-1185">Reference proteome</keyword>
<feature type="binding site" evidence="14">
    <location>
        <position position="112"/>
    </location>
    <ligand>
        <name>FAD</name>
        <dbReference type="ChEBI" id="CHEBI:57692"/>
    </ligand>
</feature>
<dbReference type="InterPro" id="IPR036188">
    <property type="entry name" value="FAD/NAD-bd_sf"/>
</dbReference>
<accession>A0A1G5FGM3</accession>
<dbReference type="SUPFAM" id="SSF55424">
    <property type="entry name" value="FAD/NAD-linked reductases, dimerisation (C-terminal) domain"/>
    <property type="match status" value="1"/>
</dbReference>
<dbReference type="PANTHER" id="PTHR22912:SF217">
    <property type="entry name" value="DIHYDROLIPOYL DEHYDROGENASE"/>
    <property type="match status" value="1"/>
</dbReference>
<sequence>MDYNIIVIGGGPGGYYAAIRAAQLGAKVALVEKENLGGTCLNWGCIPTKALYRTAEVINTIKDAESYGIEVSKFKVNIDRIQERKNSIITQLTDGITKLMKGNKIAVYKGAGLLKDKNTVSIDTGEDKIIDIKGNNIIIATGSKEWIPPIPGVSLEGILSSSELLNLKEIPEKLTIIGGGVIGIEFASIFNSFGSQVTIIELLPNILNRMDIDIVKRFEASLRKKGIKILKETKVTKIEKEDDRYIVYSSGKKGDVVIESDKVLISIGRIPKTDNLNLQEIGVEMEAGRIKVDSSFETSIPGIYAIGDVLGENMLAHVASHQGVSAVEAILNYNNTKQHSAVPSCIFSFPEISSVGITEGEAKDKGLNYRTSKVNFASNGKALTLGETEGFIKVIANDNNEVIGVHIMGPHASDLIPEGTLAISRKLKIEDIINTIHAHPTLAEAFYEAVLGLEGIAIHALP</sequence>
<evidence type="ECO:0000256" key="6">
    <source>
        <dbReference type="ARBA" id="ARBA00022630"/>
    </source>
</evidence>
<reference evidence="19 20" key="1">
    <citation type="submission" date="2016-10" db="EMBL/GenBank/DDBJ databases">
        <authorList>
            <person name="de Groot N.N."/>
        </authorList>
    </citation>
    <scope>NUCLEOTIDE SEQUENCE [LARGE SCALE GENOMIC DNA]</scope>
    <source>
        <strain evidence="19 20">DSM 18978</strain>
    </source>
</reference>
<evidence type="ECO:0000256" key="9">
    <source>
        <dbReference type="ARBA" id="ARBA00023027"/>
    </source>
</evidence>
<evidence type="ECO:0000256" key="2">
    <source>
        <dbReference type="ARBA" id="ARBA00007532"/>
    </source>
</evidence>
<feature type="domain" description="Pyridine nucleotide-disulphide oxidoreductase dimerisation" evidence="17">
    <location>
        <begin position="342"/>
        <end position="449"/>
    </location>
</feature>
<evidence type="ECO:0000313" key="19">
    <source>
        <dbReference type="EMBL" id="SCY38274.1"/>
    </source>
</evidence>
<feature type="domain" description="FAD/NAD(P)-binding" evidence="18">
    <location>
        <begin position="3"/>
        <end position="323"/>
    </location>
</feature>
<dbReference type="Pfam" id="PF07992">
    <property type="entry name" value="Pyr_redox_2"/>
    <property type="match status" value="1"/>
</dbReference>
<feature type="binding site" evidence="14">
    <location>
        <position position="201"/>
    </location>
    <ligand>
        <name>NAD(+)</name>
        <dbReference type="ChEBI" id="CHEBI:57540"/>
    </ligand>
</feature>
<dbReference type="PRINTS" id="PR00411">
    <property type="entry name" value="PNDRDTASEI"/>
</dbReference>
<dbReference type="PRINTS" id="PR00368">
    <property type="entry name" value="FADPNR"/>
</dbReference>
<keyword evidence="10" id="KW-1015">Disulfide bond</keyword>
<dbReference type="InterPro" id="IPR006258">
    <property type="entry name" value="Lipoamide_DH"/>
</dbReference>
<evidence type="ECO:0000256" key="1">
    <source>
        <dbReference type="ARBA" id="ARBA00004496"/>
    </source>
</evidence>
<feature type="binding site" evidence="14">
    <location>
        <begin position="178"/>
        <end position="185"/>
    </location>
    <ligand>
        <name>NAD(+)</name>
        <dbReference type="ChEBI" id="CHEBI:57540"/>
    </ligand>
</feature>
<evidence type="ECO:0000256" key="5">
    <source>
        <dbReference type="ARBA" id="ARBA00022490"/>
    </source>
</evidence>
<dbReference type="SUPFAM" id="SSF51905">
    <property type="entry name" value="FAD/NAD(P)-binding domain"/>
    <property type="match status" value="1"/>
</dbReference>
<keyword evidence="5" id="KW-0963">Cytoplasm</keyword>
<feature type="disulfide bond" description="Redox-active" evidence="15">
    <location>
        <begin position="40"/>
        <end position="45"/>
    </location>
</feature>
<dbReference type="EC" id="1.8.1.4" evidence="3 16"/>
<evidence type="ECO:0000259" key="18">
    <source>
        <dbReference type="Pfam" id="PF07992"/>
    </source>
</evidence>
<evidence type="ECO:0000256" key="10">
    <source>
        <dbReference type="ARBA" id="ARBA00023157"/>
    </source>
</evidence>
<comment type="subcellular location">
    <subcellularLocation>
        <location evidence="1">Cytoplasm</location>
    </subcellularLocation>
</comment>
<comment type="cofactor">
    <cofactor evidence="14 16">
        <name>FAD</name>
        <dbReference type="ChEBI" id="CHEBI:57692"/>
    </cofactor>
    <text evidence="14 16">Binds 1 FAD per subunit.</text>
</comment>
<feature type="binding site" evidence="14">
    <location>
        <begin position="141"/>
        <end position="143"/>
    </location>
    <ligand>
        <name>FAD</name>
        <dbReference type="ChEBI" id="CHEBI:57692"/>
    </ligand>
</feature>
<comment type="miscellaneous">
    <text evidence="16">The active site is a redox-active disulfide bond.</text>
</comment>
<keyword evidence="6 16" id="KW-0285">Flavoprotein</keyword>
<dbReference type="GO" id="GO:0004148">
    <property type="term" value="F:dihydrolipoyl dehydrogenase (NADH) activity"/>
    <property type="evidence" value="ECO:0007669"/>
    <property type="project" value="UniProtKB-EC"/>
</dbReference>
<gene>
    <name evidence="19" type="ORF">SAMN03080606_01409</name>
</gene>
<dbReference type="InterPro" id="IPR016156">
    <property type="entry name" value="FAD/NAD-linked_Rdtase_dimer_sf"/>
</dbReference>
<dbReference type="InterPro" id="IPR012999">
    <property type="entry name" value="Pyr_OxRdtase_I_AS"/>
</dbReference>
<evidence type="ECO:0000313" key="20">
    <source>
        <dbReference type="Proteomes" id="UP000198636"/>
    </source>
</evidence>
<dbReference type="Pfam" id="PF02852">
    <property type="entry name" value="Pyr_redox_dim"/>
    <property type="match status" value="1"/>
</dbReference>
<comment type="similarity">
    <text evidence="2 16">Belongs to the class-I pyridine nucleotide-disulfide oxidoreductase family.</text>
</comment>
<evidence type="ECO:0000256" key="16">
    <source>
        <dbReference type="RuleBase" id="RU003692"/>
    </source>
</evidence>
<keyword evidence="8 16" id="KW-0560">Oxidoreductase</keyword>
<evidence type="ECO:0000259" key="17">
    <source>
        <dbReference type="Pfam" id="PF02852"/>
    </source>
</evidence>
<dbReference type="OrthoDB" id="9807946at2"/>
<dbReference type="RefSeq" id="WP_091541597.1">
    <property type="nucleotide sequence ID" value="NZ_FMUS01000007.1"/>
</dbReference>